<accession>A0ABV5KRN3</accession>
<dbReference type="InterPro" id="IPR012338">
    <property type="entry name" value="Beta-lactam/transpept-like"/>
</dbReference>
<dbReference type="Proteomes" id="UP001589747">
    <property type="component" value="Unassembled WGS sequence"/>
</dbReference>
<comment type="caution">
    <text evidence="5">The sequence shown here is derived from an EMBL/GenBank/DDBJ whole genome shotgun (WGS) entry which is preliminary data.</text>
</comment>
<dbReference type="PANTHER" id="PTHR46825:SF11">
    <property type="entry name" value="PENICILLIN-BINDING PROTEIN 4"/>
    <property type="match status" value="1"/>
</dbReference>
<feature type="chain" id="PRO_5047419735" evidence="3">
    <location>
        <begin position="25"/>
        <end position="684"/>
    </location>
</feature>
<keyword evidence="3" id="KW-0732">Signal</keyword>
<sequence length="684" mass="74961">MRKKVLLLMSTLLAAAPVASVVSASSQSTVVPAAQTAKELALKIVAEYGVSGIQYALRDHGAVVLSDSAGVYDKATKAPVTKDTMFGIGSTSKMFVTAAAMKLADMHRIDIDKPLTAYVKDFKMADERYKKITPRMLMNHSSGLYGSHFEDGFLFDDNDTEAHDDLLARLRSDRLKADPGAFSVYCNDGFQLLEIMIERVSGLSYSEFLRTHFSGPLGLSATKTPRDSFDRSRLARTYLPQSEQALPVENVNLIGTGGIYSTAEEVSKFGDVLIGNRTDLLSEHSVKAMQSHEYRKGFWVPEETNSFNYGLGWDAVQLAPFDDYGITALSKGGDTTMYHASLITLPEHDLSMAVLSSGGASSYNSLLATKTLLAYAKDKGIIDEILPDPTFEPAVKAEMPADLEAYAGLYVTWGQLVDVQFKNGEIVPELSDGFSPPQKFMYTGNGQFKNKSGNATVSFERAENGKTYLKFVGYESVPGIGQSVTATYSHQKLDRNPLDLATKKVWDARNGKTYYPLDEKITAVGYLVPSFMTKQFAVNTDYGYASGAKIVSGNRAVNVVQMPIMHGRDTIDLNFYTKQQKEYLTIGAQAYIREDAIPVFTLGSGTIRLRHDQAAWFKIDKKLANRELIVKVPASGGFAVYDAKGATVHYSKVHHKDSVVLPEGGLIVFGGKQGDVFNLKVKKN</sequence>
<dbReference type="InterPro" id="IPR001466">
    <property type="entry name" value="Beta-lactam-related"/>
</dbReference>
<dbReference type="EMBL" id="JBHMDO010000031">
    <property type="protein sequence ID" value="MFB9327844.1"/>
    <property type="molecule type" value="Genomic_DNA"/>
</dbReference>
<keyword evidence="6" id="KW-1185">Reference proteome</keyword>
<dbReference type="Gene3D" id="3.40.710.10">
    <property type="entry name" value="DD-peptidase/beta-lactamase superfamily"/>
    <property type="match status" value="1"/>
</dbReference>
<evidence type="ECO:0000256" key="2">
    <source>
        <dbReference type="ARBA" id="ARBA00023136"/>
    </source>
</evidence>
<evidence type="ECO:0000313" key="5">
    <source>
        <dbReference type="EMBL" id="MFB9327844.1"/>
    </source>
</evidence>
<evidence type="ECO:0000313" key="6">
    <source>
        <dbReference type="Proteomes" id="UP001589747"/>
    </source>
</evidence>
<reference evidence="5 6" key="1">
    <citation type="submission" date="2024-09" db="EMBL/GenBank/DDBJ databases">
        <authorList>
            <person name="Sun Q."/>
            <person name="Mori K."/>
        </authorList>
    </citation>
    <scope>NUCLEOTIDE SEQUENCE [LARGE SCALE GENOMIC DNA]</scope>
    <source>
        <strain evidence="5 6">TISTR 2452</strain>
    </source>
</reference>
<dbReference type="PANTHER" id="PTHR46825">
    <property type="entry name" value="D-ALANYL-D-ALANINE-CARBOXYPEPTIDASE/ENDOPEPTIDASE AMPH"/>
    <property type="match status" value="1"/>
</dbReference>
<dbReference type="SUPFAM" id="SSF56601">
    <property type="entry name" value="beta-lactamase/transpeptidase-like"/>
    <property type="match status" value="1"/>
</dbReference>
<dbReference type="RefSeq" id="WP_377496577.1">
    <property type="nucleotide sequence ID" value="NZ_JBHMDO010000031.1"/>
</dbReference>
<keyword evidence="2" id="KW-0472">Membrane</keyword>
<organism evidence="5 6">
    <name type="scientific">Paenibacillus aurantiacus</name>
    <dbReference type="NCBI Taxonomy" id="1936118"/>
    <lineage>
        <taxon>Bacteria</taxon>
        <taxon>Bacillati</taxon>
        <taxon>Bacillota</taxon>
        <taxon>Bacilli</taxon>
        <taxon>Bacillales</taxon>
        <taxon>Paenibacillaceae</taxon>
        <taxon>Paenibacillus</taxon>
    </lineage>
</organism>
<comment type="subcellular location">
    <subcellularLocation>
        <location evidence="1">Membrane</location>
    </subcellularLocation>
</comment>
<feature type="domain" description="Beta-lactamase-related" evidence="4">
    <location>
        <begin position="43"/>
        <end position="363"/>
    </location>
</feature>
<evidence type="ECO:0000259" key="4">
    <source>
        <dbReference type="Pfam" id="PF00144"/>
    </source>
</evidence>
<protein>
    <submittedName>
        <fullName evidence="5">Serine hydrolase domain-containing protein</fullName>
        <ecNumber evidence="5">3.-.-.-</ecNumber>
    </submittedName>
</protein>
<evidence type="ECO:0000256" key="3">
    <source>
        <dbReference type="SAM" id="SignalP"/>
    </source>
</evidence>
<dbReference type="Pfam" id="PF00144">
    <property type="entry name" value="Beta-lactamase"/>
    <property type="match status" value="1"/>
</dbReference>
<gene>
    <name evidence="5" type="ORF">ACFFSY_18105</name>
</gene>
<proteinExistence type="predicted"/>
<feature type="signal peptide" evidence="3">
    <location>
        <begin position="1"/>
        <end position="24"/>
    </location>
</feature>
<name>A0ABV5KRN3_9BACL</name>
<evidence type="ECO:0000256" key="1">
    <source>
        <dbReference type="ARBA" id="ARBA00004370"/>
    </source>
</evidence>
<dbReference type="GO" id="GO:0016787">
    <property type="term" value="F:hydrolase activity"/>
    <property type="evidence" value="ECO:0007669"/>
    <property type="project" value="UniProtKB-KW"/>
</dbReference>
<keyword evidence="5" id="KW-0378">Hydrolase</keyword>
<dbReference type="EC" id="3.-.-.-" evidence="5"/>
<dbReference type="InterPro" id="IPR050491">
    <property type="entry name" value="AmpC-like"/>
</dbReference>